<feature type="compositionally biased region" description="Low complexity" evidence="1">
    <location>
        <begin position="407"/>
        <end position="419"/>
    </location>
</feature>
<feature type="compositionally biased region" description="Acidic residues" evidence="1">
    <location>
        <begin position="234"/>
        <end position="246"/>
    </location>
</feature>
<feature type="region of interest" description="Disordered" evidence="1">
    <location>
        <begin position="1"/>
        <end position="203"/>
    </location>
</feature>
<sequence length="585" mass="60667">MATSASSQRPSSSVGPSATWARSGEPGSAFGGLSRGRGRGNGRGRGGRGGRGGGKETKPIGAESSGDKANTTSKNAPTPVTKPVALPPPATSVTPPAPTTALASGRHKGANSRRASRTIPTVAVPQPNAATDVPGSPSTSRSQNNRRRRSQSSKPASTNLPKINVPSRDDNLPRPQRLRMGQAPHSAPIKDAPPHLPGGSFDMRSNIDALVERVRAVAMAENRPSTPGSHIDWAGDDDDSLPDLDDWGVTTAVGPAEKAELISPIVVDGLKPLPDVTIEPQVSPPPPQSPELAKEPTPNGVLESRGLKGPPEPTTQPSVTASDVSDLDEVHVATPVTTTQQPLTSAPAIAKVSLHPSLPPKPVVRADMSSILLNSRQGPGATSMREHSITSPLVVTDKPAPVSDPLSAEPAVSASEPAVMVERTRSEQGLSESVHAPPAQDTNREDPFANLSSRGGLTTSIHAPAPSGILETKSAPSNISSYSSTTCEHRTHTRAHTVGRPPSFPRPEFGGRPSRSGYSTPRGGHSAGYHSRTHSTPPAGLHSQRSPNTHRPVITGDAISRLARTIGNTTVSPGRTATATTTTHD</sequence>
<comment type="caution">
    <text evidence="2">The sequence shown here is derived from an EMBL/GenBank/DDBJ whole genome shotgun (WGS) entry which is preliminary data.</text>
</comment>
<evidence type="ECO:0000313" key="2">
    <source>
        <dbReference type="EMBL" id="GLB33602.1"/>
    </source>
</evidence>
<name>A0A9P3PDR2_LYOSH</name>
<feature type="compositionally biased region" description="Polar residues" evidence="1">
    <location>
        <begin position="67"/>
        <end position="78"/>
    </location>
</feature>
<gene>
    <name evidence="2" type="ORF">LshimejAT787_0104860</name>
</gene>
<keyword evidence="3" id="KW-1185">Reference proteome</keyword>
<proteinExistence type="predicted"/>
<dbReference type="Proteomes" id="UP001063166">
    <property type="component" value="Unassembled WGS sequence"/>
</dbReference>
<accession>A0A9P3PDR2</accession>
<reference evidence="2" key="1">
    <citation type="submission" date="2022-07" db="EMBL/GenBank/DDBJ databases">
        <title>The genome of Lyophyllum shimeji provides insight into the initial evolution of ectomycorrhizal fungal genome.</title>
        <authorList>
            <person name="Kobayashi Y."/>
            <person name="Shibata T."/>
            <person name="Hirakawa H."/>
            <person name="Shigenobu S."/>
            <person name="Nishiyama T."/>
            <person name="Yamada A."/>
            <person name="Hasebe M."/>
            <person name="Kawaguchi M."/>
        </authorList>
    </citation>
    <scope>NUCLEOTIDE SEQUENCE</scope>
    <source>
        <strain evidence="2">AT787</strain>
    </source>
</reference>
<dbReference type="OrthoDB" id="3267789at2759"/>
<evidence type="ECO:0000313" key="3">
    <source>
        <dbReference type="Proteomes" id="UP001063166"/>
    </source>
</evidence>
<protein>
    <submittedName>
        <fullName evidence="2">Uncharacterized protein</fullName>
    </submittedName>
</protein>
<feature type="compositionally biased region" description="Polar residues" evidence="1">
    <location>
        <begin position="474"/>
        <end position="486"/>
    </location>
</feature>
<feature type="compositionally biased region" description="Low complexity" evidence="1">
    <location>
        <begin position="576"/>
        <end position="585"/>
    </location>
</feature>
<feature type="compositionally biased region" description="Basic residues" evidence="1">
    <location>
        <begin position="105"/>
        <end position="116"/>
    </location>
</feature>
<feature type="compositionally biased region" description="Polar residues" evidence="1">
    <location>
        <begin position="450"/>
        <end position="461"/>
    </location>
</feature>
<organism evidence="2 3">
    <name type="scientific">Lyophyllum shimeji</name>
    <name type="common">Hon-shimeji</name>
    <name type="synonym">Tricholoma shimeji</name>
    <dbReference type="NCBI Taxonomy" id="47721"/>
    <lineage>
        <taxon>Eukaryota</taxon>
        <taxon>Fungi</taxon>
        <taxon>Dikarya</taxon>
        <taxon>Basidiomycota</taxon>
        <taxon>Agaricomycotina</taxon>
        <taxon>Agaricomycetes</taxon>
        <taxon>Agaricomycetidae</taxon>
        <taxon>Agaricales</taxon>
        <taxon>Tricholomatineae</taxon>
        <taxon>Lyophyllaceae</taxon>
        <taxon>Lyophyllum</taxon>
    </lineage>
</organism>
<evidence type="ECO:0000256" key="1">
    <source>
        <dbReference type="SAM" id="MobiDB-lite"/>
    </source>
</evidence>
<feature type="region of interest" description="Disordered" evidence="1">
    <location>
        <begin position="374"/>
        <end position="585"/>
    </location>
</feature>
<feature type="compositionally biased region" description="Polar residues" evidence="1">
    <location>
        <begin position="566"/>
        <end position="575"/>
    </location>
</feature>
<dbReference type="EMBL" id="BRPK01000001">
    <property type="protein sequence ID" value="GLB33602.1"/>
    <property type="molecule type" value="Genomic_DNA"/>
</dbReference>
<feature type="region of interest" description="Disordered" evidence="1">
    <location>
        <begin position="220"/>
        <end position="249"/>
    </location>
</feature>
<feature type="compositionally biased region" description="Pro residues" evidence="1">
    <location>
        <begin position="85"/>
        <end position="98"/>
    </location>
</feature>
<dbReference type="AlphaFoldDB" id="A0A9P3PDR2"/>
<feature type="compositionally biased region" description="Low complexity" evidence="1">
    <location>
        <begin position="1"/>
        <end position="18"/>
    </location>
</feature>
<feature type="region of interest" description="Disordered" evidence="1">
    <location>
        <begin position="275"/>
        <end position="326"/>
    </location>
</feature>
<feature type="compositionally biased region" description="Basic residues" evidence="1">
    <location>
        <begin position="36"/>
        <end position="48"/>
    </location>
</feature>